<dbReference type="Proteomes" id="UP000317093">
    <property type="component" value="Chromosome"/>
</dbReference>
<gene>
    <name evidence="2" type="ORF">Pan216_18470</name>
</gene>
<keyword evidence="3" id="KW-1185">Reference proteome</keyword>
<dbReference type="RefSeq" id="WP_145257645.1">
    <property type="nucleotide sequence ID" value="NZ_CP036279.1"/>
</dbReference>
<feature type="compositionally biased region" description="Low complexity" evidence="1">
    <location>
        <begin position="59"/>
        <end position="72"/>
    </location>
</feature>
<accession>A0A518B230</accession>
<reference evidence="2 3" key="1">
    <citation type="submission" date="2019-02" db="EMBL/GenBank/DDBJ databases">
        <title>Deep-cultivation of Planctomycetes and their phenomic and genomic characterization uncovers novel biology.</title>
        <authorList>
            <person name="Wiegand S."/>
            <person name="Jogler M."/>
            <person name="Boedeker C."/>
            <person name="Pinto D."/>
            <person name="Vollmers J."/>
            <person name="Rivas-Marin E."/>
            <person name="Kohn T."/>
            <person name="Peeters S.H."/>
            <person name="Heuer A."/>
            <person name="Rast P."/>
            <person name="Oberbeckmann S."/>
            <person name="Bunk B."/>
            <person name="Jeske O."/>
            <person name="Meyerdierks A."/>
            <person name="Storesund J.E."/>
            <person name="Kallscheuer N."/>
            <person name="Luecker S."/>
            <person name="Lage O.M."/>
            <person name="Pohl T."/>
            <person name="Merkel B.J."/>
            <person name="Hornburger P."/>
            <person name="Mueller R.-W."/>
            <person name="Bruemmer F."/>
            <person name="Labrenz M."/>
            <person name="Spormann A.M."/>
            <person name="Op den Camp H."/>
            <person name="Overmann J."/>
            <person name="Amann R."/>
            <person name="Jetten M.S.M."/>
            <person name="Mascher T."/>
            <person name="Medema M.H."/>
            <person name="Devos D.P."/>
            <person name="Kaster A.-K."/>
            <person name="Ovreas L."/>
            <person name="Rohde M."/>
            <person name="Galperin M.Y."/>
            <person name="Jogler C."/>
        </authorList>
    </citation>
    <scope>NUCLEOTIDE SEQUENCE [LARGE SCALE GENOMIC DNA]</scope>
    <source>
        <strain evidence="2 3">Pan216</strain>
    </source>
</reference>
<evidence type="ECO:0000256" key="1">
    <source>
        <dbReference type="SAM" id="MobiDB-lite"/>
    </source>
</evidence>
<feature type="region of interest" description="Disordered" evidence="1">
    <location>
        <begin position="27"/>
        <end position="46"/>
    </location>
</feature>
<protein>
    <submittedName>
        <fullName evidence="2">Uncharacterized protein</fullName>
    </submittedName>
</protein>
<dbReference type="AlphaFoldDB" id="A0A518B230"/>
<organism evidence="2 3">
    <name type="scientific">Kolteria novifilia</name>
    <dbReference type="NCBI Taxonomy" id="2527975"/>
    <lineage>
        <taxon>Bacteria</taxon>
        <taxon>Pseudomonadati</taxon>
        <taxon>Planctomycetota</taxon>
        <taxon>Planctomycetia</taxon>
        <taxon>Kolteriales</taxon>
        <taxon>Kolteriaceae</taxon>
        <taxon>Kolteria</taxon>
    </lineage>
</organism>
<feature type="region of interest" description="Disordered" evidence="1">
    <location>
        <begin position="57"/>
        <end position="80"/>
    </location>
</feature>
<dbReference type="KEGG" id="knv:Pan216_18470"/>
<name>A0A518B230_9BACT</name>
<evidence type="ECO:0000313" key="2">
    <source>
        <dbReference type="EMBL" id="QDU60994.1"/>
    </source>
</evidence>
<proteinExistence type="predicted"/>
<evidence type="ECO:0000313" key="3">
    <source>
        <dbReference type="Proteomes" id="UP000317093"/>
    </source>
</evidence>
<dbReference type="EMBL" id="CP036279">
    <property type="protein sequence ID" value="QDU60994.1"/>
    <property type="molecule type" value="Genomic_DNA"/>
</dbReference>
<sequence length="353" mass="38926">MRRALVGIALTVGLCCADPARGLAQEPVPLSPGTYEPDPSSQPIDGATDFQLLTAEWSPTDPTAPAPQARPQGQGGAPGGITPIVHTTECEFDAVSHFNEVSCRPAQKQPLWKKFMALKHKPCDDCGSLGACGCGETGPCDFTCANCMSWLNFEKRIILAYGRGAAWKTFTRTVYGGMYQGQAGVELLPFVCWNGDCIYSRWGMMFMFDYNRYEGSADTVTLQTLNAQQGTLSQLAVNRGETFSFQMGPVWRTDLNLWKVRLSPNFSTGITFDWTNIETGPPVSYYIYQVEKFKASGFDVGGYLRFVLGIGLTKTTTFGVGTEFRYTPTDVLTPDDRSMRKYLSLILQVTQNF</sequence>